<proteinExistence type="predicted"/>
<evidence type="ECO:0000256" key="1">
    <source>
        <dbReference type="SAM" id="Phobius"/>
    </source>
</evidence>
<gene>
    <name evidence="2" type="ORF">J2Z37_003619</name>
</gene>
<dbReference type="RefSeq" id="WP_209811622.1">
    <property type="nucleotide sequence ID" value="NZ_JAGGKT010000012.1"/>
</dbReference>
<keyword evidence="1" id="KW-0812">Transmembrane</keyword>
<comment type="caution">
    <text evidence="2">The sequence shown here is derived from an EMBL/GenBank/DDBJ whole genome shotgun (WGS) entry which is preliminary data.</text>
</comment>
<organism evidence="2 3">
    <name type="scientific">Ammoniphilus resinae</name>
    <dbReference type="NCBI Taxonomy" id="861532"/>
    <lineage>
        <taxon>Bacteria</taxon>
        <taxon>Bacillati</taxon>
        <taxon>Bacillota</taxon>
        <taxon>Bacilli</taxon>
        <taxon>Bacillales</taxon>
        <taxon>Paenibacillaceae</taxon>
        <taxon>Aneurinibacillus group</taxon>
        <taxon>Ammoniphilus</taxon>
    </lineage>
</organism>
<evidence type="ECO:0000313" key="3">
    <source>
        <dbReference type="Proteomes" id="UP001519343"/>
    </source>
</evidence>
<evidence type="ECO:0000313" key="2">
    <source>
        <dbReference type="EMBL" id="MBP1933606.1"/>
    </source>
</evidence>
<feature type="transmembrane region" description="Helical" evidence="1">
    <location>
        <begin position="26"/>
        <end position="49"/>
    </location>
</feature>
<dbReference type="Proteomes" id="UP001519343">
    <property type="component" value="Unassembled WGS sequence"/>
</dbReference>
<keyword evidence="1" id="KW-0472">Membrane</keyword>
<accession>A0ABS4GTM7</accession>
<name>A0ABS4GTM7_9BACL</name>
<keyword evidence="3" id="KW-1185">Reference proteome</keyword>
<dbReference type="EMBL" id="JAGGKT010000012">
    <property type="protein sequence ID" value="MBP1933606.1"/>
    <property type="molecule type" value="Genomic_DNA"/>
</dbReference>
<keyword evidence="1" id="KW-1133">Transmembrane helix</keyword>
<protein>
    <submittedName>
        <fullName evidence="2">Membrane protein YdbS with pleckstrin-like domain</fullName>
    </submittedName>
</protein>
<reference evidence="2 3" key="1">
    <citation type="submission" date="2021-03" db="EMBL/GenBank/DDBJ databases">
        <title>Genomic Encyclopedia of Type Strains, Phase IV (KMG-IV): sequencing the most valuable type-strain genomes for metagenomic binning, comparative biology and taxonomic classification.</title>
        <authorList>
            <person name="Goeker M."/>
        </authorList>
    </citation>
    <scope>NUCLEOTIDE SEQUENCE [LARGE SCALE GENOMIC DNA]</scope>
    <source>
        <strain evidence="2 3">DSM 24738</strain>
    </source>
</reference>
<sequence length="57" mass="6707">MNNLLGWILFILIAHSILYYTFGTPNWFGTALLATVVWAVVLYGIRYFVRDRNKERV</sequence>